<protein>
    <submittedName>
        <fullName evidence="1">Uncharacterized protein</fullName>
    </submittedName>
</protein>
<dbReference type="EMBL" id="JAFNEN010000273">
    <property type="protein sequence ID" value="KAG8187353.1"/>
    <property type="molecule type" value="Genomic_DNA"/>
</dbReference>
<dbReference type="Proteomes" id="UP000827092">
    <property type="component" value="Unassembled WGS sequence"/>
</dbReference>
<evidence type="ECO:0000313" key="1">
    <source>
        <dbReference type="EMBL" id="KAG8187353.1"/>
    </source>
</evidence>
<proteinExistence type="predicted"/>
<gene>
    <name evidence="1" type="ORF">JTE90_016903</name>
</gene>
<evidence type="ECO:0000313" key="2">
    <source>
        <dbReference type="Proteomes" id="UP000827092"/>
    </source>
</evidence>
<accession>A0AAV6UU39</accession>
<reference evidence="1 2" key="1">
    <citation type="journal article" date="2022" name="Nat. Ecol. Evol.">
        <title>A masculinizing supergene underlies an exaggerated male reproductive morph in a spider.</title>
        <authorList>
            <person name="Hendrickx F."/>
            <person name="De Corte Z."/>
            <person name="Sonet G."/>
            <person name="Van Belleghem S.M."/>
            <person name="Kostlbacher S."/>
            <person name="Vangestel C."/>
        </authorList>
    </citation>
    <scope>NUCLEOTIDE SEQUENCE [LARGE SCALE GENOMIC DNA]</scope>
    <source>
        <strain evidence="1">W744_W776</strain>
    </source>
</reference>
<sequence length="117" mass="13174">MCGLLEIHQVSLSWNSKIKGMQKKQYLNLMERAYVVKESGWKCRMGKLAETGAEVETGVLVLLGVQDTQEAEAAVQDTMEGIGADRIQETDDKQVCQRVKKFMTFEGVQPIVYISLF</sequence>
<organism evidence="1 2">
    <name type="scientific">Oedothorax gibbosus</name>
    <dbReference type="NCBI Taxonomy" id="931172"/>
    <lineage>
        <taxon>Eukaryota</taxon>
        <taxon>Metazoa</taxon>
        <taxon>Ecdysozoa</taxon>
        <taxon>Arthropoda</taxon>
        <taxon>Chelicerata</taxon>
        <taxon>Arachnida</taxon>
        <taxon>Araneae</taxon>
        <taxon>Araneomorphae</taxon>
        <taxon>Entelegynae</taxon>
        <taxon>Araneoidea</taxon>
        <taxon>Linyphiidae</taxon>
        <taxon>Erigoninae</taxon>
        <taxon>Oedothorax</taxon>
    </lineage>
</organism>
<keyword evidence="2" id="KW-1185">Reference proteome</keyword>
<name>A0AAV6UU39_9ARAC</name>
<dbReference type="AlphaFoldDB" id="A0AAV6UU39"/>
<comment type="caution">
    <text evidence="1">The sequence shown here is derived from an EMBL/GenBank/DDBJ whole genome shotgun (WGS) entry which is preliminary data.</text>
</comment>